<dbReference type="PANTHER" id="PTHR34853">
    <property type="match status" value="1"/>
</dbReference>
<organism evidence="1 2">
    <name type="scientific">Gordonia polyisoprenivorans</name>
    <dbReference type="NCBI Taxonomy" id="84595"/>
    <lineage>
        <taxon>Bacteria</taxon>
        <taxon>Bacillati</taxon>
        <taxon>Actinomycetota</taxon>
        <taxon>Actinomycetes</taxon>
        <taxon>Mycobacteriales</taxon>
        <taxon>Gordoniaceae</taxon>
        <taxon>Gordonia</taxon>
    </lineage>
</organism>
<proteinExistence type="predicted"/>
<sequence>MRSLTTTDHEPAACRKVCAVMPTPPLLVASARRGRPCRTSPGTQSGDGVLKFSTWRVAARCRLRAILVAVTMTTVAMTTVTMTTVALNAGYAAARPDSPLDLNAIADAAMRSVVADPDPFYAHTPPGADARLGEILRIEPMAAPAVERTVPGVRGFRMLYVTTGPLGDRTAASASLFVPTATPPHGMRALIGMGVADESMGSYCRPTSSMSRNSVIDQVRGMGPVDSASTALRAGHTVVVADLADDGGPSPTPTLLPRFDGHALLDASRAARSVPAAGLTASSPIGIYGPSGGGSGAAAVAAEQAGTYAPELHIPAIMIGQMVPDHRNFIRRNSGTVGAGFAVADLLGLETGHPEMRIDDKLTAVGKRIADAFRHACAVPTYLTLSYVPLPALFRPGHSPWADPDFRRAFDAAALATPTSPTPTARLRLTRCDSNLSPVSVTPVDDLARAAATYRAKGARVTTRVVSCLGGPGDVYAPDLQWLLAAL</sequence>
<dbReference type="Gene3D" id="3.40.50.1820">
    <property type="entry name" value="alpha/beta hydrolase"/>
    <property type="match status" value="1"/>
</dbReference>
<dbReference type="InterPro" id="IPR005152">
    <property type="entry name" value="Lipase_secreted"/>
</dbReference>
<dbReference type="PANTHER" id="PTHR34853:SF1">
    <property type="entry name" value="LIPASE 5"/>
    <property type="match status" value="1"/>
</dbReference>
<evidence type="ECO:0000313" key="1">
    <source>
        <dbReference type="EMBL" id="NKY00153.1"/>
    </source>
</evidence>
<comment type="caution">
    <text evidence="1">The sequence shown here is derived from an EMBL/GenBank/DDBJ whole genome shotgun (WGS) entry which is preliminary data.</text>
</comment>
<accession>A0A846WGV5</accession>
<dbReference type="Proteomes" id="UP000563898">
    <property type="component" value="Unassembled WGS sequence"/>
</dbReference>
<dbReference type="GO" id="GO:0016042">
    <property type="term" value="P:lipid catabolic process"/>
    <property type="evidence" value="ECO:0007669"/>
    <property type="project" value="InterPro"/>
</dbReference>
<dbReference type="SUPFAM" id="SSF53474">
    <property type="entry name" value="alpha/beta-Hydrolases"/>
    <property type="match status" value="1"/>
</dbReference>
<name>A0A846WGV5_9ACTN</name>
<dbReference type="GO" id="GO:0004806">
    <property type="term" value="F:triacylglycerol lipase activity"/>
    <property type="evidence" value="ECO:0007669"/>
    <property type="project" value="InterPro"/>
</dbReference>
<dbReference type="EMBL" id="JAAXPC010000001">
    <property type="protein sequence ID" value="NKY00153.1"/>
    <property type="molecule type" value="Genomic_DNA"/>
</dbReference>
<dbReference type="InterPro" id="IPR029058">
    <property type="entry name" value="AB_hydrolase_fold"/>
</dbReference>
<gene>
    <name evidence="1" type="ORF">HGA05_00975</name>
</gene>
<reference evidence="1 2" key="1">
    <citation type="submission" date="2020-04" db="EMBL/GenBank/DDBJ databases">
        <title>MicrobeNet Type strains.</title>
        <authorList>
            <person name="Nicholson A.C."/>
        </authorList>
    </citation>
    <scope>NUCLEOTIDE SEQUENCE [LARGE SCALE GENOMIC DNA]</scope>
    <source>
        <strain evidence="1 2">ATCC BAA-14</strain>
    </source>
</reference>
<dbReference type="AlphaFoldDB" id="A0A846WGV5"/>
<dbReference type="Gene3D" id="1.10.260.130">
    <property type="match status" value="1"/>
</dbReference>
<protein>
    <submittedName>
        <fullName evidence="1">Lipase</fullName>
    </submittedName>
</protein>
<evidence type="ECO:0000313" key="2">
    <source>
        <dbReference type="Proteomes" id="UP000563898"/>
    </source>
</evidence>
<dbReference type="Pfam" id="PF03583">
    <property type="entry name" value="LIP"/>
    <property type="match status" value="1"/>
</dbReference>